<proteinExistence type="predicted"/>
<feature type="region of interest" description="Disordered" evidence="1">
    <location>
        <begin position="29"/>
        <end position="61"/>
    </location>
</feature>
<dbReference type="AlphaFoldDB" id="A0AAD5MTU5"/>
<protein>
    <submittedName>
        <fullName evidence="2">Uncharacterized protein</fullName>
    </submittedName>
</protein>
<dbReference type="EMBL" id="JAHQIW010005005">
    <property type="protein sequence ID" value="KAJ1364560.1"/>
    <property type="molecule type" value="Genomic_DNA"/>
</dbReference>
<evidence type="ECO:0000313" key="2">
    <source>
        <dbReference type="EMBL" id="KAJ1364560.1"/>
    </source>
</evidence>
<evidence type="ECO:0000313" key="3">
    <source>
        <dbReference type="Proteomes" id="UP001196413"/>
    </source>
</evidence>
<evidence type="ECO:0000256" key="1">
    <source>
        <dbReference type="SAM" id="MobiDB-lite"/>
    </source>
</evidence>
<accession>A0AAD5MTU5</accession>
<organism evidence="2 3">
    <name type="scientific">Parelaphostrongylus tenuis</name>
    <name type="common">Meningeal worm</name>
    <dbReference type="NCBI Taxonomy" id="148309"/>
    <lineage>
        <taxon>Eukaryota</taxon>
        <taxon>Metazoa</taxon>
        <taxon>Ecdysozoa</taxon>
        <taxon>Nematoda</taxon>
        <taxon>Chromadorea</taxon>
        <taxon>Rhabditida</taxon>
        <taxon>Rhabditina</taxon>
        <taxon>Rhabditomorpha</taxon>
        <taxon>Strongyloidea</taxon>
        <taxon>Metastrongylidae</taxon>
        <taxon>Parelaphostrongylus</taxon>
    </lineage>
</organism>
<keyword evidence="3" id="KW-1185">Reference proteome</keyword>
<dbReference type="Proteomes" id="UP001196413">
    <property type="component" value="Unassembled WGS sequence"/>
</dbReference>
<name>A0AAD5MTU5_PARTN</name>
<reference evidence="2" key="1">
    <citation type="submission" date="2021-06" db="EMBL/GenBank/DDBJ databases">
        <title>Parelaphostrongylus tenuis whole genome reference sequence.</title>
        <authorList>
            <person name="Garwood T.J."/>
            <person name="Larsen P.A."/>
            <person name="Fountain-Jones N.M."/>
            <person name="Garbe J.R."/>
            <person name="Macchietto M.G."/>
            <person name="Kania S.A."/>
            <person name="Gerhold R.W."/>
            <person name="Richards J.E."/>
            <person name="Wolf T.M."/>
        </authorList>
    </citation>
    <scope>NUCLEOTIDE SEQUENCE</scope>
    <source>
        <strain evidence="2">MNPRO001-30</strain>
        <tissue evidence="2">Meninges</tissue>
    </source>
</reference>
<feature type="compositionally biased region" description="Polar residues" evidence="1">
    <location>
        <begin position="50"/>
        <end position="61"/>
    </location>
</feature>
<sequence>MVLYIITIGRNPLTEKVVIALYRMLTPETASPPSRYKVSVRHGSPFKRSSPPQRTYGSGVSTSNQIEMEQIHSLSLSFQLRRHFIRIPGQKHSYIPTCVPGYRSLFLRDS</sequence>
<comment type="caution">
    <text evidence="2">The sequence shown here is derived from an EMBL/GenBank/DDBJ whole genome shotgun (WGS) entry which is preliminary data.</text>
</comment>
<gene>
    <name evidence="2" type="ORF">KIN20_024682</name>
</gene>